<comment type="similarity">
    <text evidence="3 10">Belongs to the NadC/ModD family.</text>
</comment>
<comment type="catalytic activity">
    <reaction evidence="9">
        <text>nicotinate beta-D-ribonucleotide + CO2 + diphosphate = quinolinate + 5-phospho-alpha-D-ribose 1-diphosphate + 2 H(+)</text>
        <dbReference type="Rhea" id="RHEA:12733"/>
        <dbReference type="ChEBI" id="CHEBI:15378"/>
        <dbReference type="ChEBI" id="CHEBI:16526"/>
        <dbReference type="ChEBI" id="CHEBI:29959"/>
        <dbReference type="ChEBI" id="CHEBI:33019"/>
        <dbReference type="ChEBI" id="CHEBI:57502"/>
        <dbReference type="ChEBI" id="CHEBI:58017"/>
        <dbReference type="EC" id="2.4.2.19"/>
    </reaction>
</comment>
<dbReference type="Proteomes" id="UP001597399">
    <property type="component" value="Unassembled WGS sequence"/>
</dbReference>
<evidence type="ECO:0000256" key="9">
    <source>
        <dbReference type="ARBA" id="ARBA00047445"/>
    </source>
</evidence>
<reference evidence="14" key="1">
    <citation type="journal article" date="2019" name="Int. J. Syst. Evol. Microbiol.">
        <title>The Global Catalogue of Microorganisms (GCM) 10K type strain sequencing project: providing services to taxonomists for standard genome sequencing and annotation.</title>
        <authorList>
            <consortium name="The Broad Institute Genomics Platform"/>
            <consortium name="The Broad Institute Genome Sequencing Center for Infectious Disease"/>
            <person name="Wu L."/>
            <person name="Ma J."/>
        </authorList>
    </citation>
    <scope>NUCLEOTIDE SEQUENCE [LARGE SCALE GENOMIC DNA]</scope>
    <source>
        <strain evidence="14">TISTR 2466</strain>
    </source>
</reference>
<dbReference type="PANTHER" id="PTHR32179">
    <property type="entry name" value="NICOTINATE-NUCLEOTIDE PYROPHOSPHORYLASE [CARBOXYLATING]"/>
    <property type="match status" value="1"/>
</dbReference>
<dbReference type="InterPro" id="IPR027277">
    <property type="entry name" value="NadC/ModD"/>
</dbReference>
<dbReference type="PANTHER" id="PTHR32179:SF3">
    <property type="entry name" value="NICOTINATE-NUCLEOTIDE PYROPHOSPHORYLASE [CARBOXYLATING]"/>
    <property type="match status" value="1"/>
</dbReference>
<evidence type="ECO:0000256" key="3">
    <source>
        <dbReference type="ARBA" id="ARBA00009400"/>
    </source>
</evidence>
<keyword evidence="14" id="KW-1185">Reference proteome</keyword>
<evidence type="ECO:0000313" key="14">
    <source>
        <dbReference type="Proteomes" id="UP001597399"/>
    </source>
</evidence>
<evidence type="ECO:0000256" key="5">
    <source>
        <dbReference type="ARBA" id="ARBA00022642"/>
    </source>
</evidence>
<dbReference type="RefSeq" id="WP_253064832.1">
    <property type="nucleotide sequence ID" value="NZ_JAMXWM010000032.1"/>
</dbReference>
<feature type="domain" description="Quinolinate phosphoribosyl transferase C-terminal" evidence="11">
    <location>
        <begin position="109"/>
        <end position="273"/>
    </location>
</feature>
<evidence type="ECO:0000256" key="8">
    <source>
        <dbReference type="ARBA" id="ARBA00033102"/>
    </source>
</evidence>
<comment type="pathway">
    <text evidence="2">Cofactor biosynthesis; NAD(+) biosynthesis; nicotinate D-ribonucleotide from quinolinate: step 1/1.</text>
</comment>
<protein>
    <recommendedName>
        <fullName evidence="4">nicotinate-nucleotide diphosphorylase (carboxylating)</fullName>
        <ecNumber evidence="4">2.4.2.19</ecNumber>
    </recommendedName>
    <alternativeName>
        <fullName evidence="8">Quinolinate phosphoribosyltransferase [decarboxylating]</fullName>
    </alternativeName>
</protein>
<keyword evidence="5" id="KW-0662">Pyridine nucleotide biosynthesis</keyword>
<dbReference type="EC" id="2.4.2.19" evidence="4"/>
<accession>A0ABW5S3U2</accession>
<dbReference type="GO" id="GO:0004514">
    <property type="term" value="F:nicotinate-nucleotide diphosphorylase (carboxylating) activity"/>
    <property type="evidence" value="ECO:0007669"/>
    <property type="project" value="UniProtKB-EC"/>
</dbReference>
<name>A0ABW5S3U2_9BACL</name>
<organism evidence="13 14">
    <name type="scientific">Sporolactobacillus shoreicorticis</name>
    <dbReference type="NCBI Taxonomy" id="1923877"/>
    <lineage>
        <taxon>Bacteria</taxon>
        <taxon>Bacillati</taxon>
        <taxon>Bacillota</taxon>
        <taxon>Bacilli</taxon>
        <taxon>Bacillales</taxon>
        <taxon>Sporolactobacillaceae</taxon>
        <taxon>Sporolactobacillus</taxon>
    </lineage>
</organism>
<evidence type="ECO:0000256" key="6">
    <source>
        <dbReference type="ARBA" id="ARBA00022676"/>
    </source>
</evidence>
<proteinExistence type="inferred from homology"/>
<dbReference type="Gene3D" id="3.90.1170.20">
    <property type="entry name" value="Quinolinate phosphoribosyl transferase, N-terminal domain"/>
    <property type="match status" value="1"/>
</dbReference>
<feature type="domain" description="Quinolinate phosphoribosyl transferase N-terminal" evidence="12">
    <location>
        <begin position="22"/>
        <end position="107"/>
    </location>
</feature>
<dbReference type="InterPro" id="IPR037128">
    <property type="entry name" value="Quinolinate_PRibosylTase_N_sf"/>
</dbReference>
<evidence type="ECO:0000259" key="12">
    <source>
        <dbReference type="Pfam" id="PF02749"/>
    </source>
</evidence>
<comment type="function">
    <text evidence="1">Involved in the catabolism of quinolinic acid (QA).</text>
</comment>
<evidence type="ECO:0000259" key="11">
    <source>
        <dbReference type="Pfam" id="PF01729"/>
    </source>
</evidence>
<evidence type="ECO:0000256" key="2">
    <source>
        <dbReference type="ARBA" id="ARBA00004893"/>
    </source>
</evidence>
<dbReference type="Gene3D" id="3.20.20.70">
    <property type="entry name" value="Aldolase class I"/>
    <property type="match status" value="1"/>
</dbReference>
<dbReference type="NCBIfam" id="TIGR00078">
    <property type="entry name" value="nadC"/>
    <property type="match status" value="1"/>
</dbReference>
<dbReference type="Pfam" id="PF01729">
    <property type="entry name" value="QRPTase_C"/>
    <property type="match status" value="1"/>
</dbReference>
<keyword evidence="7 10" id="KW-0808">Transferase</keyword>
<gene>
    <name evidence="13" type="primary">nadC</name>
    <name evidence="13" type="ORF">ACFSUE_08845</name>
</gene>
<evidence type="ECO:0000256" key="7">
    <source>
        <dbReference type="ARBA" id="ARBA00022679"/>
    </source>
</evidence>
<dbReference type="InterPro" id="IPR013785">
    <property type="entry name" value="Aldolase_TIM"/>
</dbReference>
<dbReference type="EMBL" id="JBHUMQ010000019">
    <property type="protein sequence ID" value="MFD2693727.1"/>
    <property type="molecule type" value="Genomic_DNA"/>
</dbReference>
<dbReference type="InterPro" id="IPR004393">
    <property type="entry name" value="NadC"/>
</dbReference>
<dbReference type="InterPro" id="IPR022412">
    <property type="entry name" value="Quinolinate_PRibosylTrfase_N"/>
</dbReference>
<dbReference type="SUPFAM" id="SSF54675">
    <property type="entry name" value="Nicotinate/Quinolinate PRTase N-terminal domain-like"/>
    <property type="match status" value="1"/>
</dbReference>
<keyword evidence="6 10" id="KW-0328">Glycosyltransferase</keyword>
<comment type="caution">
    <text evidence="13">The sequence shown here is derived from an EMBL/GenBank/DDBJ whole genome shotgun (WGS) entry which is preliminary data.</text>
</comment>
<evidence type="ECO:0000313" key="13">
    <source>
        <dbReference type="EMBL" id="MFD2693727.1"/>
    </source>
</evidence>
<dbReference type="SUPFAM" id="SSF51690">
    <property type="entry name" value="Nicotinate/Quinolinate PRTase C-terminal domain-like"/>
    <property type="match status" value="1"/>
</dbReference>
<dbReference type="InterPro" id="IPR036068">
    <property type="entry name" value="Nicotinate_pribotase-like_C"/>
</dbReference>
<evidence type="ECO:0000256" key="1">
    <source>
        <dbReference type="ARBA" id="ARBA00003237"/>
    </source>
</evidence>
<sequence>MNRIKLRQALEIFYNEDMGHQDLTTDAVFASEDTAVGIFTAKTSGIICGLPILTEGYKLFDSEVTIQYHVSEGETVQAGQDLVTVRGPVRTLLSAERVLLNLLQHMSGIATMTHGAVEIVGDSGTRICDTRKTTPGLRLFEKYAVRIGGGFNHRFGLYDAVMIKDNHIARAGSISHAVQKVRGVLGHTVKIEVETTSLETVKEAVRAKADIIMFDNSSPDEIRTFVREVPDGIVTEISGGINLETLKDYAGCGADYISLGCLTHSVKALDISFNLQIDDPKGRHE</sequence>
<dbReference type="InterPro" id="IPR002638">
    <property type="entry name" value="Quinolinate_PRibosylTrfase_C"/>
</dbReference>
<dbReference type="PIRSF" id="PIRSF006250">
    <property type="entry name" value="NadC_ModD"/>
    <property type="match status" value="1"/>
</dbReference>
<dbReference type="CDD" id="cd01572">
    <property type="entry name" value="QPRTase"/>
    <property type="match status" value="1"/>
</dbReference>
<evidence type="ECO:0000256" key="10">
    <source>
        <dbReference type="PIRNR" id="PIRNR006250"/>
    </source>
</evidence>
<dbReference type="Pfam" id="PF02749">
    <property type="entry name" value="QRPTase_N"/>
    <property type="match status" value="1"/>
</dbReference>
<evidence type="ECO:0000256" key="4">
    <source>
        <dbReference type="ARBA" id="ARBA00011944"/>
    </source>
</evidence>